<organism evidence="1 2">
    <name type="scientific">Heterostelium pallidum (strain ATCC 26659 / Pp 5 / PN500)</name>
    <name type="common">Cellular slime mold</name>
    <name type="synonym">Polysphondylium pallidum</name>
    <dbReference type="NCBI Taxonomy" id="670386"/>
    <lineage>
        <taxon>Eukaryota</taxon>
        <taxon>Amoebozoa</taxon>
        <taxon>Evosea</taxon>
        <taxon>Eumycetozoa</taxon>
        <taxon>Dictyostelia</taxon>
        <taxon>Acytosteliales</taxon>
        <taxon>Acytosteliaceae</taxon>
        <taxon>Heterostelium</taxon>
    </lineage>
</organism>
<reference evidence="1 2" key="1">
    <citation type="journal article" date="2011" name="Genome Res.">
        <title>Phylogeny-wide analysis of social amoeba genomes highlights ancient origins for complex intercellular communication.</title>
        <authorList>
            <person name="Heidel A.J."/>
            <person name="Lawal H.M."/>
            <person name="Felder M."/>
            <person name="Schilde C."/>
            <person name="Helps N.R."/>
            <person name="Tunggal B."/>
            <person name="Rivero F."/>
            <person name="John U."/>
            <person name="Schleicher M."/>
            <person name="Eichinger L."/>
            <person name="Platzer M."/>
            <person name="Noegel A.A."/>
            <person name="Schaap P."/>
            <person name="Gloeckner G."/>
        </authorList>
    </citation>
    <scope>NUCLEOTIDE SEQUENCE [LARGE SCALE GENOMIC DNA]</scope>
    <source>
        <strain evidence="2">ATCC 26659 / Pp 5 / PN500</strain>
    </source>
</reference>
<protein>
    <submittedName>
        <fullName evidence="1">Uncharacterized protein</fullName>
    </submittedName>
</protein>
<comment type="caution">
    <text evidence="1">The sequence shown here is derived from an EMBL/GenBank/DDBJ whole genome shotgun (WGS) entry which is preliminary data.</text>
</comment>
<dbReference type="RefSeq" id="XP_020428490.1">
    <property type="nucleotide sequence ID" value="XM_020580905.1"/>
</dbReference>
<name>D3BQD8_HETP5</name>
<gene>
    <name evidence="1" type="ORF">PPL_10123</name>
</gene>
<dbReference type="EMBL" id="ADBJ01000047">
    <property type="protein sequence ID" value="EFA76358.1"/>
    <property type="molecule type" value="Genomic_DNA"/>
</dbReference>
<dbReference type="InParanoid" id="D3BQD8"/>
<proteinExistence type="predicted"/>
<evidence type="ECO:0000313" key="2">
    <source>
        <dbReference type="Proteomes" id="UP000001396"/>
    </source>
</evidence>
<dbReference type="Proteomes" id="UP000001396">
    <property type="component" value="Unassembled WGS sequence"/>
</dbReference>
<dbReference type="AlphaFoldDB" id="D3BQD8"/>
<sequence>MFNFKVLSFRANISSEELYHIVLPDVRRCRYGDWPSLVQPAHRQEDTARRHRSTVFLTATIQEHADLAQLGRGDNDRWQYRCGRTDCSSVLGDKAILEEDHQDAQ</sequence>
<dbReference type="GeneID" id="31365594"/>
<accession>D3BQD8</accession>
<evidence type="ECO:0000313" key="1">
    <source>
        <dbReference type="EMBL" id="EFA76358.1"/>
    </source>
</evidence>
<keyword evidence="2" id="KW-1185">Reference proteome</keyword>